<feature type="region of interest" description="Disordered" evidence="1">
    <location>
        <begin position="104"/>
        <end position="123"/>
    </location>
</feature>
<accession>A0AAN2A482</accession>
<evidence type="ECO:0000313" key="2">
    <source>
        <dbReference type="EMBL" id="CAD0212997.1"/>
    </source>
</evidence>
<sequence>MATAVSLRLSGDGWVSWCWWVWLTPLCPAGHLSHKEGDRQDALPPPHPRPLSWPRPRGISISPLWERCPAGQRGVSGIPRSMDIFPAGFPPARSPVSDGRPFPVVSLLPTKNPRPRAEDDPWHGRKTAPHFCWICFTHPPRARRAQLQALPSARLPAPSRRRAPRSGARVRG</sequence>
<evidence type="ECO:0000256" key="1">
    <source>
        <dbReference type="SAM" id="MobiDB-lite"/>
    </source>
</evidence>
<feature type="compositionally biased region" description="Low complexity" evidence="1">
    <location>
        <begin position="148"/>
        <end position="158"/>
    </location>
</feature>
<protein>
    <submittedName>
        <fullName evidence="2">Uncharacterized protein</fullName>
    </submittedName>
</protein>
<evidence type="ECO:0000313" key="3">
    <source>
        <dbReference type="Proteomes" id="UP000528185"/>
    </source>
</evidence>
<proteinExistence type="predicted"/>
<dbReference type="Proteomes" id="UP000528185">
    <property type="component" value="Unassembled WGS sequence"/>
</dbReference>
<comment type="caution">
    <text evidence="2">The sequence shown here is derived from an EMBL/GenBank/DDBJ whole genome shotgun (WGS) entry which is preliminary data.</text>
</comment>
<organism evidence="2 3">
    <name type="scientific">Rhizobium rhizogenes</name>
    <name type="common">Agrobacterium rhizogenes</name>
    <dbReference type="NCBI Taxonomy" id="359"/>
    <lineage>
        <taxon>Bacteria</taxon>
        <taxon>Pseudomonadati</taxon>
        <taxon>Pseudomonadota</taxon>
        <taxon>Alphaproteobacteria</taxon>
        <taxon>Hyphomicrobiales</taxon>
        <taxon>Rhizobiaceae</taxon>
        <taxon>Rhizobium/Agrobacterium group</taxon>
        <taxon>Rhizobium</taxon>
    </lineage>
</organism>
<name>A0AAN2A482_RHIRH</name>
<feature type="region of interest" description="Disordered" evidence="1">
    <location>
        <begin position="148"/>
        <end position="172"/>
    </location>
</feature>
<reference evidence="2 3" key="1">
    <citation type="submission" date="2020-06" db="EMBL/GenBank/DDBJ databases">
        <authorList>
            <person name="De Coninck B."/>
            <person name="Ibrahim H."/>
        </authorList>
    </citation>
    <scope>NUCLEOTIDE SEQUENCE [LARGE SCALE GENOMIC DNA]</scope>
    <source>
        <strain evidence="2">Ag_rhizogenes_K599</strain>
    </source>
</reference>
<dbReference type="AlphaFoldDB" id="A0AAN2A482"/>
<feature type="compositionally biased region" description="Basic residues" evidence="1">
    <location>
        <begin position="159"/>
        <end position="172"/>
    </location>
</feature>
<gene>
    <name evidence="2" type="ORF">AGRHK599_LOCUS2173</name>
</gene>
<dbReference type="EMBL" id="CAICSX020000001">
    <property type="protein sequence ID" value="CAD0212997.1"/>
    <property type="molecule type" value="Genomic_DNA"/>
</dbReference>